<dbReference type="FunCoup" id="Q0UU81">
    <property type="interactions" value="301"/>
</dbReference>
<feature type="region of interest" description="Disordered" evidence="18">
    <location>
        <begin position="1056"/>
        <end position="1136"/>
    </location>
</feature>
<dbReference type="GO" id="GO:0051015">
    <property type="term" value="F:actin filament binding"/>
    <property type="evidence" value="ECO:0000318"/>
    <property type="project" value="GO_Central"/>
</dbReference>
<dbReference type="KEGG" id="pno:SNOG_04683"/>
<dbReference type="InterPro" id="IPR036072">
    <property type="entry name" value="MYSc_Myo1"/>
</dbReference>
<dbReference type="Proteomes" id="UP000001055">
    <property type="component" value="Unassembled WGS sequence"/>
</dbReference>
<dbReference type="CDD" id="cd01378">
    <property type="entry name" value="MYSc_Myo1"/>
    <property type="match status" value="1"/>
</dbReference>
<dbReference type="GO" id="GO:0005737">
    <property type="term" value="C:cytoplasm"/>
    <property type="evidence" value="ECO:0000318"/>
    <property type="project" value="GO_Central"/>
</dbReference>
<dbReference type="InterPro" id="IPR036028">
    <property type="entry name" value="SH3-like_dom_sf"/>
</dbReference>
<feature type="binding site" evidence="17">
    <location>
        <begin position="142"/>
        <end position="149"/>
    </location>
    <ligand>
        <name>ATP</name>
        <dbReference type="ChEBI" id="CHEBI:30616"/>
    </ligand>
</feature>
<dbReference type="CDD" id="cd11858">
    <property type="entry name" value="SH3_Myosin-I_fungi"/>
    <property type="match status" value="1"/>
</dbReference>
<proteinExistence type="inferred from homology"/>
<dbReference type="FunFam" id="1.20.120.720:FF:000015">
    <property type="entry name" value="Myosin I"/>
    <property type="match status" value="1"/>
</dbReference>
<feature type="domain" description="Myosin motor" evidence="20">
    <location>
        <begin position="92"/>
        <end position="744"/>
    </location>
</feature>
<comment type="similarity">
    <text evidence="2 17">Belongs to the TRAFAC class myosin-kinesin ATPase superfamily. Myosin family.</text>
</comment>
<evidence type="ECO:0000256" key="12">
    <source>
        <dbReference type="ARBA" id="ARBA00023203"/>
    </source>
</evidence>
<evidence type="ECO:0000256" key="2">
    <source>
        <dbReference type="ARBA" id="ARBA00008314"/>
    </source>
</evidence>
<feature type="compositionally biased region" description="Pro residues" evidence="18">
    <location>
        <begin position="982"/>
        <end position="999"/>
    </location>
</feature>
<dbReference type="GO" id="GO:0005524">
    <property type="term" value="F:ATP binding"/>
    <property type="evidence" value="ECO:0007669"/>
    <property type="project" value="UniProtKB-UniRule"/>
</dbReference>
<feature type="compositionally biased region" description="Pro residues" evidence="18">
    <location>
        <begin position="1061"/>
        <end position="1085"/>
    </location>
</feature>
<dbReference type="GeneID" id="5971964"/>
<dbReference type="GO" id="GO:0016459">
    <property type="term" value="C:myosin complex"/>
    <property type="evidence" value="ECO:0007669"/>
    <property type="project" value="UniProtKB-KW"/>
</dbReference>
<dbReference type="InterPro" id="IPR036961">
    <property type="entry name" value="Kinesin_motor_dom_sf"/>
</dbReference>
<dbReference type="SMR" id="Q0UU81"/>
<dbReference type="VEuPathDB" id="FungiDB:JI435_046830"/>
<keyword evidence="8" id="KW-0378">Hydrolase</keyword>
<dbReference type="InParanoid" id="Q0UU81"/>
<feature type="domain" description="SH3" evidence="19">
    <location>
        <begin position="998"/>
        <end position="1059"/>
    </location>
</feature>
<evidence type="ECO:0000256" key="8">
    <source>
        <dbReference type="ARBA" id="ARBA00022801"/>
    </source>
</evidence>
<evidence type="ECO:0000256" key="7">
    <source>
        <dbReference type="ARBA" id="ARBA00022741"/>
    </source>
</evidence>
<dbReference type="SUPFAM" id="SSF52540">
    <property type="entry name" value="P-loop containing nucleoside triphosphate hydrolases"/>
    <property type="match status" value="1"/>
</dbReference>
<dbReference type="GO" id="GO:0016787">
    <property type="term" value="F:hydrolase activity"/>
    <property type="evidence" value="ECO:0007669"/>
    <property type="project" value="UniProtKB-KW"/>
</dbReference>
<feature type="region of interest" description="Disordered" evidence="18">
    <location>
        <begin position="871"/>
        <end position="1007"/>
    </location>
</feature>
<reference evidence="22" key="1">
    <citation type="journal article" date="2007" name="Plant Cell">
        <title>Dothideomycete-plant interactions illuminated by genome sequencing and EST analysis of the wheat pathogen Stagonospora nodorum.</title>
        <authorList>
            <person name="Hane J.K."/>
            <person name="Lowe R.G."/>
            <person name="Solomon P.S."/>
            <person name="Tan K.C."/>
            <person name="Schoch C.L."/>
            <person name="Spatafora J.W."/>
            <person name="Crous P.W."/>
            <person name="Kodira C."/>
            <person name="Birren B.W."/>
            <person name="Galagan J.E."/>
            <person name="Torriani S.F."/>
            <person name="McDonald B.A."/>
            <person name="Oliver R.P."/>
        </authorList>
    </citation>
    <scope>NUCLEOTIDE SEQUENCE [LARGE SCALE GENOMIC DNA]</scope>
    <source>
        <strain evidence="22">SN15 / ATCC MYA-4574 / FGSC 10173</strain>
    </source>
</reference>
<dbReference type="Pfam" id="PF00063">
    <property type="entry name" value="Myosin_head"/>
    <property type="match status" value="1"/>
</dbReference>
<evidence type="ECO:0000313" key="22">
    <source>
        <dbReference type="Proteomes" id="UP000001055"/>
    </source>
</evidence>
<dbReference type="Gene3D" id="3.40.850.10">
    <property type="entry name" value="Kinesin motor domain"/>
    <property type="match status" value="1"/>
</dbReference>
<dbReference type="GO" id="GO:0015629">
    <property type="term" value="C:actin cytoskeleton"/>
    <property type="evidence" value="ECO:0000318"/>
    <property type="project" value="GO_Central"/>
</dbReference>
<keyword evidence="6" id="KW-0677">Repeat</keyword>
<dbReference type="GO" id="GO:0030479">
    <property type="term" value="C:actin cortical patch"/>
    <property type="evidence" value="ECO:0000318"/>
    <property type="project" value="GO_Central"/>
</dbReference>
<evidence type="ECO:0000256" key="13">
    <source>
        <dbReference type="ARBA" id="ARBA00023212"/>
    </source>
</evidence>
<dbReference type="SMART" id="SM00242">
    <property type="entry name" value="MYSc"/>
    <property type="match status" value="1"/>
</dbReference>
<dbReference type="Gene3D" id="1.20.5.4820">
    <property type="match status" value="1"/>
</dbReference>
<evidence type="ECO:0000259" key="20">
    <source>
        <dbReference type="PROSITE" id="PS51456"/>
    </source>
</evidence>
<keyword evidence="5" id="KW-0963">Cytoplasm</keyword>
<dbReference type="PANTHER" id="PTHR13140:SF837">
    <property type="entry name" value="MYOSIN-3-RELATED"/>
    <property type="match status" value="1"/>
</dbReference>
<evidence type="ECO:0000259" key="19">
    <source>
        <dbReference type="PROSITE" id="PS50002"/>
    </source>
</evidence>
<evidence type="ECO:0000256" key="5">
    <source>
        <dbReference type="ARBA" id="ARBA00022490"/>
    </source>
</evidence>
<evidence type="ECO:0000256" key="14">
    <source>
        <dbReference type="ARBA" id="ARBA00029665"/>
    </source>
</evidence>
<feature type="region of interest" description="Actin-binding" evidence="17">
    <location>
        <begin position="617"/>
        <end position="639"/>
    </location>
</feature>
<dbReference type="Gene3D" id="1.20.58.530">
    <property type="match status" value="1"/>
</dbReference>
<keyword evidence="10 17" id="KW-0518">Myosin</keyword>
<dbReference type="Pfam" id="PF06017">
    <property type="entry name" value="Myosin_TH1"/>
    <property type="match status" value="1"/>
</dbReference>
<dbReference type="AlphaFoldDB" id="Q0UU81"/>
<keyword evidence="11 17" id="KW-0505">Motor protein</keyword>
<dbReference type="FunFam" id="1.20.58.530:FF:000007">
    <property type="entry name" value="Myosin IE"/>
    <property type="match status" value="1"/>
</dbReference>
<dbReference type="GO" id="GO:0006897">
    <property type="term" value="P:endocytosis"/>
    <property type="evidence" value="ECO:0000318"/>
    <property type="project" value="GO_Central"/>
</dbReference>
<dbReference type="InterPro" id="IPR027417">
    <property type="entry name" value="P-loop_NTPase"/>
</dbReference>
<feature type="compositionally biased region" description="Gly residues" evidence="18">
    <location>
        <begin position="1103"/>
        <end position="1112"/>
    </location>
</feature>
<accession>Q0UU81</accession>
<evidence type="ECO:0000256" key="9">
    <source>
        <dbReference type="ARBA" id="ARBA00022840"/>
    </source>
</evidence>
<keyword evidence="7 17" id="KW-0547">Nucleotide-binding</keyword>
<organism evidence="21 22">
    <name type="scientific">Phaeosphaeria nodorum (strain SN15 / ATCC MYA-4574 / FGSC 10173)</name>
    <name type="common">Glume blotch fungus</name>
    <name type="synonym">Parastagonospora nodorum</name>
    <dbReference type="NCBI Taxonomy" id="321614"/>
    <lineage>
        <taxon>Eukaryota</taxon>
        <taxon>Fungi</taxon>
        <taxon>Dikarya</taxon>
        <taxon>Ascomycota</taxon>
        <taxon>Pezizomycotina</taxon>
        <taxon>Dothideomycetes</taxon>
        <taxon>Pleosporomycetidae</taxon>
        <taxon>Pleosporales</taxon>
        <taxon>Pleosporineae</taxon>
        <taxon>Phaeosphaeriaceae</taxon>
        <taxon>Parastagonospora</taxon>
    </lineage>
</organism>
<name>Q0UU81_PHANO</name>
<dbReference type="STRING" id="321614.Q0UU81"/>
<evidence type="ECO:0000256" key="6">
    <source>
        <dbReference type="ARBA" id="ARBA00022737"/>
    </source>
</evidence>
<dbReference type="Gene3D" id="2.30.30.40">
    <property type="entry name" value="SH3 Domains"/>
    <property type="match status" value="1"/>
</dbReference>
<feature type="compositionally biased region" description="Low complexity" evidence="18">
    <location>
        <begin position="941"/>
        <end position="966"/>
    </location>
</feature>
<gene>
    <name evidence="21" type="ORF">SNOG_04683</name>
</gene>
<evidence type="ECO:0000256" key="17">
    <source>
        <dbReference type="PROSITE-ProRule" id="PRU00782"/>
    </source>
</evidence>
<dbReference type="PROSITE" id="PS51456">
    <property type="entry name" value="MYOSIN_MOTOR"/>
    <property type="match status" value="1"/>
</dbReference>
<evidence type="ECO:0000256" key="15">
    <source>
        <dbReference type="ARBA" id="ARBA00032645"/>
    </source>
</evidence>
<dbReference type="PROSITE" id="PS50002">
    <property type="entry name" value="SH3"/>
    <property type="match status" value="1"/>
</dbReference>
<evidence type="ECO:0000256" key="10">
    <source>
        <dbReference type="ARBA" id="ARBA00023123"/>
    </source>
</evidence>
<keyword evidence="4 16" id="KW-0728">SH3 domain</keyword>
<evidence type="ECO:0000256" key="3">
    <source>
        <dbReference type="ARBA" id="ARBA00016187"/>
    </source>
</evidence>
<protein>
    <recommendedName>
        <fullName evidence="3">Myosin-1</fullName>
    </recommendedName>
    <alternativeName>
        <fullName evidence="15">Class I unconventional myosin</fullName>
    </alternativeName>
    <alternativeName>
        <fullName evidence="14">Type I myosin</fullName>
    </alternativeName>
</protein>
<dbReference type="GO" id="GO:0005886">
    <property type="term" value="C:plasma membrane"/>
    <property type="evidence" value="ECO:0000318"/>
    <property type="project" value="GO_Central"/>
</dbReference>
<feature type="compositionally biased region" description="Polar residues" evidence="18">
    <location>
        <begin position="968"/>
        <end position="979"/>
    </location>
</feature>
<dbReference type="Gene3D" id="1.10.10.820">
    <property type="match status" value="1"/>
</dbReference>
<evidence type="ECO:0000256" key="18">
    <source>
        <dbReference type="SAM" id="MobiDB-lite"/>
    </source>
</evidence>
<dbReference type="Gene3D" id="1.20.120.720">
    <property type="entry name" value="Myosin VI head, motor domain, U50 subdomain"/>
    <property type="match status" value="1"/>
</dbReference>
<dbReference type="InterPro" id="IPR001452">
    <property type="entry name" value="SH3_domain"/>
</dbReference>
<evidence type="ECO:0000256" key="1">
    <source>
        <dbReference type="ARBA" id="ARBA00004134"/>
    </source>
</evidence>
<dbReference type="GO" id="GO:0005902">
    <property type="term" value="C:microvillus"/>
    <property type="evidence" value="ECO:0000318"/>
    <property type="project" value="GO_Central"/>
</dbReference>
<evidence type="ECO:0000256" key="11">
    <source>
        <dbReference type="ARBA" id="ARBA00023175"/>
    </source>
</evidence>
<evidence type="ECO:0000256" key="16">
    <source>
        <dbReference type="PROSITE-ProRule" id="PRU00192"/>
    </source>
</evidence>
<sequence length="1136" mass="125364">MHISRGDALHDFSVHPRRCSRFTAAVTKRAGRKKDAAAAGGGQPKSQFAKKAVFETTKKKEVGVSDLTLISKVSNEAINENLKKRFENGEIYRAVGIYTDQVLDSYKGKNRLEVPPHVFAIAESSYYNMNAYKENQCVIISGESGAGKTEAAKRLMQYIASVSGGSNSSIQEIKDMVLATNPLLESFGNAKTLRNNNSSRFGKYLEIHFNAQGEPVGANINNYLLEKTRVVGQITNERNFHIFYQFTKAASSQYRGIFTFKLSGYAILTIIEIFGLQQPQSYLYTSRSKCYDVQGIDDHAEFQDTLNAMKVIGLEQAEQDNIFRMLAAILWLGNVSFQEDDSGNAAIADQSVVDFLAYLLEVDSAHVNKALTIRIMETSRGGRRGSVYDVPLNIAQAGAVRDALAKGIYFNLFDWIVQRVNISLKARGATAHSIGILDIYGFEIFERNSFEQLCINYVNEKLQQIFIQLTLKAEQEEYEREQIKWTPIKYFDNKIVCELIEEKRPPGVFAALNDACATAHADPTAADQTFVQRLNALSSNPNFQPRQGQFVIKHYAGDVSYAIDGMTDKNKDQLLKDLLNLLGNSGNTFVHTLFPNQVDQDNRRRPPTAGDKIKASANDLVTTLMQARPSYIRTIKPNENKSPKEYNDPNVMHQIKYLGLQENVRIRRAGFASRQTFDKFVERFFLLSPKCSYAGEYTWTGDYETGAKQILKDTNIPAEEFQMGVTKVFIKTPETLFALETMRDRYWHNMAIRIQRAWRNYLRYRSECAIRIQRFWRKLNGGKEFIELRDQGHKILQGRKERRRYSLDDWFSIGAGSPTEPDPLVNCIFKTEFFTHLTNVLRGSLTIKIGETIEYNKKPGKPAQVKVIKDTTVPRDDLYKSGTIHTGPGEAPNSQSKATPKGKQIAAKPITKGKLLRPGGPGGGPSKLANRPAQPRPVPTPAAAQPRAVPTPAAAQPRAVPQPMAALSNGTSHAANSSAGRAPPPPPPPGPPAAPPAPKEPTYKALYDFAGQSAGELSIRKDEIILVTQKENNGWWLASRLDKSASGWAPSAYLEEVKSAAPPPPPPPPARPANGKPKPPAPPTKRPAGRKPAPDSARDSGYSGSGVDGGGPRDSSGSIAGGVGRGVEAEAGGYAG</sequence>
<dbReference type="InterPro" id="IPR035535">
    <property type="entry name" value="Fungal_myosin-I_SH3"/>
</dbReference>
<comment type="subcellular location">
    <subcellularLocation>
        <location evidence="1">Cytoplasm</location>
        <location evidence="1">Cytoskeleton</location>
        <location evidence="1">Actin patch</location>
    </subcellularLocation>
</comment>
<evidence type="ECO:0000256" key="4">
    <source>
        <dbReference type="ARBA" id="ARBA00022443"/>
    </source>
</evidence>
<keyword evidence="13" id="KW-0206">Cytoskeleton</keyword>
<dbReference type="SUPFAM" id="SSF50044">
    <property type="entry name" value="SH3-domain"/>
    <property type="match status" value="1"/>
</dbReference>
<dbReference type="InterPro" id="IPR010926">
    <property type="entry name" value="Myosin_TH1"/>
</dbReference>
<keyword evidence="12 17" id="KW-0009">Actin-binding</keyword>
<dbReference type="GO" id="GO:0007015">
    <property type="term" value="P:actin filament organization"/>
    <property type="evidence" value="ECO:0000318"/>
    <property type="project" value="GO_Central"/>
</dbReference>
<dbReference type="PRINTS" id="PR00193">
    <property type="entry name" value="MYOSINHEAVY"/>
</dbReference>
<dbReference type="FunFam" id="1.20.5.4820:FF:000004">
    <property type="entry name" value="Myosin IE"/>
    <property type="match status" value="1"/>
</dbReference>
<dbReference type="GO" id="GO:0051666">
    <property type="term" value="P:actin cortical patch localization"/>
    <property type="evidence" value="ECO:0000318"/>
    <property type="project" value="GO_Central"/>
</dbReference>
<keyword evidence="9 17" id="KW-0067">ATP-binding</keyword>
<evidence type="ECO:0000313" key="21">
    <source>
        <dbReference type="EMBL" id="EAT88443.2"/>
    </source>
</evidence>
<dbReference type="EMBL" id="CH445330">
    <property type="protein sequence ID" value="EAT88443.2"/>
    <property type="molecule type" value="Genomic_DNA"/>
</dbReference>
<dbReference type="InterPro" id="IPR001609">
    <property type="entry name" value="Myosin_head_motor_dom-like"/>
</dbReference>
<dbReference type="RefSeq" id="XP_001795096.1">
    <property type="nucleotide sequence ID" value="XM_001795044.1"/>
</dbReference>
<dbReference type="GO" id="GO:0051286">
    <property type="term" value="C:cell tip"/>
    <property type="evidence" value="ECO:0000318"/>
    <property type="project" value="GO_Central"/>
</dbReference>
<dbReference type="eggNOG" id="KOG0162">
    <property type="taxonomic scope" value="Eukaryota"/>
</dbReference>
<dbReference type="Pfam" id="PF00018">
    <property type="entry name" value="SH3_1"/>
    <property type="match status" value="1"/>
</dbReference>
<dbReference type="SMART" id="SM00326">
    <property type="entry name" value="SH3"/>
    <property type="match status" value="1"/>
</dbReference>
<dbReference type="HOGENOM" id="CLU_000192_7_6_1"/>
<dbReference type="GO" id="GO:0000146">
    <property type="term" value="F:microfilament motor activity"/>
    <property type="evidence" value="ECO:0000318"/>
    <property type="project" value="GO_Central"/>
</dbReference>
<dbReference type="PANTHER" id="PTHR13140">
    <property type="entry name" value="MYOSIN"/>
    <property type="match status" value="1"/>
</dbReference>